<name>A0ABW8NFA6_9GAMM</name>
<dbReference type="Proteomes" id="UP001620597">
    <property type="component" value="Unassembled WGS sequence"/>
</dbReference>
<evidence type="ECO:0000313" key="2">
    <source>
        <dbReference type="Proteomes" id="UP001620597"/>
    </source>
</evidence>
<proteinExistence type="predicted"/>
<sequence length="174" mass="20067">MDKDVQDNFDEKSAFEDALNEAAEYAAVPKSVTKRIGPTLFETVNNPRSATKIFEKEVADSGWCWPEAIALLRAEGKKETLKNQCEKFISFVMGKWYFKGQLFRAARVVGKRFPCIEISQGPSRWPCPDHADYDGLLLPSDTTYLRENPLRKTLGCKCTFRLINKWEYERMKNQ</sequence>
<protein>
    <recommendedName>
        <fullName evidence="3">Phage Mu protein F like protein</fullName>
    </recommendedName>
</protein>
<keyword evidence="2" id="KW-1185">Reference proteome</keyword>
<organism evidence="1 2">
    <name type="scientific">Oceanobacter antarcticus</name>
    <dbReference type="NCBI Taxonomy" id="3133425"/>
    <lineage>
        <taxon>Bacteria</taxon>
        <taxon>Pseudomonadati</taxon>
        <taxon>Pseudomonadota</taxon>
        <taxon>Gammaproteobacteria</taxon>
        <taxon>Oceanospirillales</taxon>
        <taxon>Oceanospirillaceae</taxon>
        <taxon>Oceanobacter</taxon>
    </lineage>
</organism>
<accession>A0ABW8NFA6</accession>
<dbReference type="EMBL" id="JBBKTX010000003">
    <property type="protein sequence ID" value="MFK4751465.1"/>
    <property type="molecule type" value="Genomic_DNA"/>
</dbReference>
<gene>
    <name evidence="1" type="ORF">WG929_03480</name>
</gene>
<comment type="caution">
    <text evidence="1">The sequence shown here is derived from an EMBL/GenBank/DDBJ whole genome shotgun (WGS) entry which is preliminary data.</text>
</comment>
<evidence type="ECO:0000313" key="1">
    <source>
        <dbReference type="EMBL" id="MFK4751465.1"/>
    </source>
</evidence>
<dbReference type="RefSeq" id="WP_416204920.1">
    <property type="nucleotide sequence ID" value="NZ_JBBKTX010000003.1"/>
</dbReference>
<evidence type="ECO:0008006" key="3">
    <source>
        <dbReference type="Google" id="ProtNLM"/>
    </source>
</evidence>
<reference evidence="1 2" key="1">
    <citation type="submission" date="2024-03" db="EMBL/GenBank/DDBJ databases">
        <title>High-quality draft genome sequence of Oceanobacter sp. wDCs-4.</title>
        <authorList>
            <person name="Dong C."/>
        </authorList>
    </citation>
    <scope>NUCLEOTIDE SEQUENCE [LARGE SCALE GENOMIC DNA]</scope>
    <source>
        <strain evidence="2">wDCs-4</strain>
    </source>
</reference>